<dbReference type="InterPro" id="IPR006127">
    <property type="entry name" value="ZnuA-like"/>
</dbReference>
<dbReference type="GO" id="GO:0046872">
    <property type="term" value="F:metal ion binding"/>
    <property type="evidence" value="ECO:0007669"/>
    <property type="project" value="UniProtKB-KW"/>
</dbReference>
<dbReference type="CDD" id="cd01016">
    <property type="entry name" value="TroA"/>
    <property type="match status" value="1"/>
</dbReference>
<keyword evidence="4" id="KW-0732">Signal</keyword>
<dbReference type="GO" id="GO:0007155">
    <property type="term" value="P:cell adhesion"/>
    <property type="evidence" value="ECO:0007669"/>
    <property type="project" value="InterPro"/>
</dbReference>
<dbReference type="EMBL" id="CP125292">
    <property type="protein sequence ID" value="WHM22677.1"/>
    <property type="molecule type" value="Genomic_DNA"/>
</dbReference>
<evidence type="ECO:0000313" key="7">
    <source>
        <dbReference type="Proteomes" id="UP001229422"/>
    </source>
</evidence>
<sequence length="306" mass="33476">MRQGLMAAVLFATFALTGCGTDSAGKSADQQLQVTATTSQIADAAENIGGKHVKVTSLMGPGVDPHLYKASQGDTKKLMSADVVLYSGLHLEGKMEDVLQKIGEQKQSAAVAEAIPKNKLIPAGEGKTFDPHVWFSIPLWIYAVDEIEAQFSKAMPQHADAFRKNAKEYKEDLQYLDKWSRKEIAHIPEKSRVLVTAHDAFAYFGNEYGFKVKGLQGLSTDSDYGLRDVQELVDLLTEKQIKAVFVESSVSEKSINAVVEGAKEKGHTVTIGGQLYSDAMGEKDTKEGTYEGMFRHNINTITKALK</sequence>
<dbReference type="PROSITE" id="PS51257">
    <property type="entry name" value="PROKAR_LIPOPROTEIN"/>
    <property type="match status" value="1"/>
</dbReference>
<dbReference type="InterPro" id="IPR006128">
    <property type="entry name" value="Lipoprotein_PsaA-like"/>
</dbReference>
<dbReference type="GO" id="GO:0030313">
    <property type="term" value="C:cell envelope"/>
    <property type="evidence" value="ECO:0007669"/>
    <property type="project" value="UniProtKB-SubCell"/>
</dbReference>
<proteinExistence type="inferred from homology"/>
<dbReference type="InterPro" id="IPR006129">
    <property type="entry name" value="AdhesinB"/>
</dbReference>
<organism evidence="6 7">
    <name type="scientific">Bacillus subtilis</name>
    <dbReference type="NCBI Taxonomy" id="1423"/>
    <lineage>
        <taxon>Bacteria</taxon>
        <taxon>Bacillati</taxon>
        <taxon>Bacillota</taxon>
        <taxon>Bacilli</taxon>
        <taxon>Bacillales</taxon>
        <taxon>Bacillaceae</taxon>
        <taxon>Bacillus</taxon>
    </lineage>
</organism>
<evidence type="ECO:0000256" key="5">
    <source>
        <dbReference type="RuleBase" id="RU003512"/>
    </source>
</evidence>
<evidence type="ECO:0000256" key="2">
    <source>
        <dbReference type="ARBA" id="ARBA00022448"/>
    </source>
</evidence>
<dbReference type="SUPFAM" id="SSF53807">
    <property type="entry name" value="Helical backbone' metal receptor"/>
    <property type="match status" value="1"/>
</dbReference>
<dbReference type="GO" id="GO:0030001">
    <property type="term" value="P:metal ion transport"/>
    <property type="evidence" value="ECO:0007669"/>
    <property type="project" value="InterPro"/>
</dbReference>
<dbReference type="PRINTS" id="PR00691">
    <property type="entry name" value="ADHESINB"/>
</dbReference>
<dbReference type="InterPro" id="IPR050492">
    <property type="entry name" value="Bact_metal-bind_prot9"/>
</dbReference>
<gene>
    <name evidence="6" type="primary">mntA</name>
    <name evidence="6" type="ORF">QL281_06315</name>
</gene>
<protein>
    <submittedName>
        <fullName evidence="6">Manganese ABC transporter substrate-binding protein/adhesin MntA</fullName>
    </submittedName>
</protein>
<dbReference type="RefSeq" id="WP_041337039.1">
    <property type="nucleotide sequence ID" value="NZ_CP015222.1"/>
</dbReference>
<accession>A0AAP2PZH7</accession>
<dbReference type="PRINTS" id="PR00690">
    <property type="entry name" value="ADHESNFAMILY"/>
</dbReference>
<dbReference type="Proteomes" id="UP001229422">
    <property type="component" value="Chromosome"/>
</dbReference>
<dbReference type="PANTHER" id="PTHR42953:SF1">
    <property type="entry name" value="METAL-BINDING PROTEIN HI_0362-RELATED"/>
    <property type="match status" value="1"/>
</dbReference>
<dbReference type="Pfam" id="PF01297">
    <property type="entry name" value="ZnuA"/>
    <property type="match status" value="1"/>
</dbReference>
<keyword evidence="2 5" id="KW-0813">Transport</keyword>
<evidence type="ECO:0000256" key="1">
    <source>
        <dbReference type="ARBA" id="ARBA00004196"/>
    </source>
</evidence>
<comment type="subcellular location">
    <subcellularLocation>
        <location evidence="1">Cell envelope</location>
    </subcellularLocation>
</comment>
<reference evidence="6" key="1">
    <citation type="submission" date="2023-05" db="EMBL/GenBank/DDBJ databases">
        <title>Complete genome sequence of Bacillus subtilis SRCM117797 isolated from Soybean paste.</title>
        <authorList>
            <person name="Abraha H.B."/>
            <person name="Kim K.-P."/>
            <person name="Ryu M.-S."/>
            <person name="Jeong D.-Y."/>
        </authorList>
    </citation>
    <scope>NUCLEOTIDE SEQUENCE</scope>
    <source>
        <strain evidence="6">SRCM117797</strain>
    </source>
</reference>
<dbReference type="AlphaFoldDB" id="A0AAP2PZH7"/>
<evidence type="ECO:0000256" key="4">
    <source>
        <dbReference type="ARBA" id="ARBA00022729"/>
    </source>
</evidence>
<evidence type="ECO:0000313" key="6">
    <source>
        <dbReference type="EMBL" id="WHM22677.1"/>
    </source>
</evidence>
<dbReference type="PANTHER" id="PTHR42953">
    <property type="entry name" value="HIGH-AFFINITY ZINC UPTAKE SYSTEM PROTEIN ZNUA-RELATED"/>
    <property type="match status" value="1"/>
</dbReference>
<name>A0AAP2PZH7_BACIU</name>
<comment type="similarity">
    <text evidence="5">Belongs to the bacterial solute-binding protein 9 family.</text>
</comment>
<keyword evidence="3" id="KW-0479">Metal-binding</keyword>
<dbReference type="Gene3D" id="3.40.50.1980">
    <property type="entry name" value="Nitrogenase molybdenum iron protein domain"/>
    <property type="match status" value="2"/>
</dbReference>
<evidence type="ECO:0000256" key="3">
    <source>
        <dbReference type="ARBA" id="ARBA00022723"/>
    </source>
</evidence>